<sequence>MARSKPLWLLIMWFLAAGAGLLILKWTGVWDSLDLDAITEWLRDLGPLGGLLYIIVYTLRPLVLFPATPLTLYGGYVFGAFWGTIYDFIGAGAGALLSFYITRKWGRSSFQRILKSKKLQSFDQKAEQRGFMVILYMRLMPFFPFDGISYGAGLSKIRFWDYTWGTLIGIIPGAVVYNVFGASFQEIGSWKFYAAIAMYVLFAGVPLIFKKRQAFKARDGA</sequence>
<feature type="domain" description="VTT" evidence="7">
    <location>
        <begin position="65"/>
        <end position="182"/>
    </location>
</feature>
<proteinExistence type="inferred from homology"/>
<dbReference type="Proteomes" id="UP001338137">
    <property type="component" value="Unassembled WGS sequence"/>
</dbReference>
<organism evidence="8 9">
    <name type="scientific">Paenibacillus alba</name>
    <dbReference type="NCBI Taxonomy" id="1197127"/>
    <lineage>
        <taxon>Bacteria</taxon>
        <taxon>Bacillati</taxon>
        <taxon>Bacillota</taxon>
        <taxon>Bacilli</taxon>
        <taxon>Bacillales</taxon>
        <taxon>Paenibacillaceae</taxon>
        <taxon>Paenibacillus</taxon>
    </lineage>
</organism>
<feature type="transmembrane region" description="Helical" evidence="6">
    <location>
        <begin position="6"/>
        <end position="24"/>
    </location>
</feature>
<keyword evidence="2 6" id="KW-1003">Cell membrane</keyword>
<dbReference type="InterPro" id="IPR032816">
    <property type="entry name" value="VTT_dom"/>
</dbReference>
<feature type="transmembrane region" description="Helical" evidence="6">
    <location>
        <begin position="45"/>
        <end position="64"/>
    </location>
</feature>
<dbReference type="PANTHER" id="PTHR12677">
    <property type="entry name" value="GOLGI APPARATUS MEMBRANE PROTEIN TVP38-RELATED"/>
    <property type="match status" value="1"/>
</dbReference>
<reference evidence="8 9" key="1">
    <citation type="submission" date="2023-03" db="EMBL/GenBank/DDBJ databases">
        <title>Bacillus Genome Sequencing.</title>
        <authorList>
            <person name="Dunlap C."/>
        </authorList>
    </citation>
    <scope>NUCLEOTIDE SEQUENCE [LARGE SCALE GENOMIC DNA]</scope>
    <source>
        <strain evidence="8 9">BD-533</strain>
    </source>
</reference>
<keyword evidence="3 6" id="KW-0812">Transmembrane</keyword>
<evidence type="ECO:0000256" key="2">
    <source>
        <dbReference type="ARBA" id="ARBA00022475"/>
    </source>
</evidence>
<dbReference type="PANTHER" id="PTHR12677:SF59">
    <property type="entry name" value="GOLGI APPARATUS MEMBRANE PROTEIN TVP38-RELATED"/>
    <property type="match status" value="1"/>
</dbReference>
<protein>
    <recommendedName>
        <fullName evidence="6">TVP38/TMEM64 family membrane protein</fullName>
    </recommendedName>
</protein>
<evidence type="ECO:0000313" key="8">
    <source>
        <dbReference type="EMBL" id="MEC0230056.1"/>
    </source>
</evidence>
<keyword evidence="4 6" id="KW-1133">Transmembrane helix</keyword>
<name>A0ABU6G7Z4_9BACL</name>
<comment type="subcellular location">
    <subcellularLocation>
        <location evidence="1 6">Cell membrane</location>
        <topology evidence="1 6">Multi-pass membrane protein</topology>
    </subcellularLocation>
</comment>
<comment type="caution">
    <text evidence="8">The sequence shown here is derived from an EMBL/GenBank/DDBJ whole genome shotgun (WGS) entry which is preliminary data.</text>
</comment>
<evidence type="ECO:0000259" key="7">
    <source>
        <dbReference type="Pfam" id="PF09335"/>
    </source>
</evidence>
<evidence type="ECO:0000256" key="6">
    <source>
        <dbReference type="RuleBase" id="RU366058"/>
    </source>
</evidence>
<keyword evidence="9" id="KW-1185">Reference proteome</keyword>
<accession>A0ABU6G7Z4</accession>
<gene>
    <name evidence="8" type="ORF">P4I72_23265</name>
</gene>
<evidence type="ECO:0000256" key="5">
    <source>
        <dbReference type="ARBA" id="ARBA00023136"/>
    </source>
</evidence>
<evidence type="ECO:0000256" key="3">
    <source>
        <dbReference type="ARBA" id="ARBA00022692"/>
    </source>
</evidence>
<dbReference type="InterPro" id="IPR015414">
    <property type="entry name" value="TMEM64"/>
</dbReference>
<feature type="transmembrane region" description="Helical" evidence="6">
    <location>
        <begin position="192"/>
        <end position="209"/>
    </location>
</feature>
<evidence type="ECO:0000256" key="1">
    <source>
        <dbReference type="ARBA" id="ARBA00004651"/>
    </source>
</evidence>
<evidence type="ECO:0000313" key="9">
    <source>
        <dbReference type="Proteomes" id="UP001338137"/>
    </source>
</evidence>
<dbReference type="EMBL" id="JARLKY010000061">
    <property type="protein sequence ID" value="MEC0230056.1"/>
    <property type="molecule type" value="Genomic_DNA"/>
</dbReference>
<feature type="transmembrane region" description="Helical" evidence="6">
    <location>
        <begin position="159"/>
        <end position="180"/>
    </location>
</feature>
<feature type="transmembrane region" description="Helical" evidence="6">
    <location>
        <begin position="76"/>
        <end position="102"/>
    </location>
</feature>
<comment type="similarity">
    <text evidence="6">Belongs to the TVP38/TMEM64 family.</text>
</comment>
<dbReference type="Pfam" id="PF09335">
    <property type="entry name" value="VTT_dom"/>
    <property type="match status" value="1"/>
</dbReference>
<keyword evidence="5 6" id="KW-0472">Membrane</keyword>
<dbReference type="RefSeq" id="WP_326074118.1">
    <property type="nucleotide sequence ID" value="NZ_JARLKY010000061.1"/>
</dbReference>
<evidence type="ECO:0000256" key="4">
    <source>
        <dbReference type="ARBA" id="ARBA00022989"/>
    </source>
</evidence>